<keyword evidence="1" id="KW-0012">Acyltransferase</keyword>
<name>A0ACC7P6R4_9BACL</name>
<gene>
    <name evidence="1" type="ORF">ACI1P1_23625</name>
</gene>
<sequence>MIREAEDRDEEQLSKLYRMLVPNSKKMEVQKEQLRKIRNDPMNFIFVYEEDGELLGSLTLNICMQALHGERPYAIVENVIVHEDHRGKSIGQSLFRHVETYCNSIHCHRIMLLSKATRIRAHQFFEREGYDGQVSKGFKKYL</sequence>
<evidence type="ECO:0000313" key="1">
    <source>
        <dbReference type="EMBL" id="MFM9331289.1"/>
    </source>
</evidence>
<accession>A0ACC7P6R4</accession>
<reference evidence="1" key="1">
    <citation type="submission" date="2024-12" db="EMBL/GenBank/DDBJ databases">
        <authorList>
            <person name="Wu N."/>
        </authorList>
    </citation>
    <scope>NUCLEOTIDE SEQUENCE</scope>
    <source>
        <strain evidence="1">P15</strain>
    </source>
</reference>
<dbReference type="Proteomes" id="UP001631969">
    <property type="component" value="Unassembled WGS sequence"/>
</dbReference>
<comment type="caution">
    <text evidence="1">The sequence shown here is derived from an EMBL/GenBank/DDBJ whole genome shotgun (WGS) entry which is preliminary data.</text>
</comment>
<protein>
    <submittedName>
        <fullName evidence="1">GNAT family N-acetyltransferase</fullName>
        <ecNumber evidence="1">2.3.-.-</ecNumber>
    </submittedName>
</protein>
<organism evidence="1 2">
    <name type="scientific">Paenibacillus mesotrionivorans</name>
    <dbReference type="NCBI Taxonomy" id="3160968"/>
    <lineage>
        <taxon>Bacteria</taxon>
        <taxon>Bacillati</taxon>
        <taxon>Bacillota</taxon>
        <taxon>Bacilli</taxon>
        <taxon>Bacillales</taxon>
        <taxon>Paenibacillaceae</taxon>
        <taxon>Paenibacillus</taxon>
    </lineage>
</organism>
<dbReference type="EC" id="2.3.-.-" evidence="1"/>
<keyword evidence="1" id="KW-0808">Transferase</keyword>
<evidence type="ECO:0000313" key="2">
    <source>
        <dbReference type="Proteomes" id="UP001631969"/>
    </source>
</evidence>
<keyword evidence="2" id="KW-1185">Reference proteome</keyword>
<proteinExistence type="predicted"/>
<dbReference type="EMBL" id="JBJURJ010000017">
    <property type="protein sequence ID" value="MFM9331289.1"/>
    <property type="molecule type" value="Genomic_DNA"/>
</dbReference>